<dbReference type="InterPro" id="IPR023343">
    <property type="entry name" value="Penicillin_amidase_dom1"/>
</dbReference>
<dbReference type="RefSeq" id="WP_271470366.1">
    <property type="nucleotide sequence ID" value="NZ_JANEWF010000004.1"/>
</dbReference>
<dbReference type="Proteomes" id="UP001211689">
    <property type="component" value="Unassembled WGS sequence"/>
</dbReference>
<evidence type="ECO:0000256" key="1">
    <source>
        <dbReference type="ARBA" id="ARBA00004418"/>
    </source>
</evidence>
<keyword evidence="7" id="KW-0865">Zymogen</keyword>
<dbReference type="EC" id="3.5.1.97" evidence="9"/>
<evidence type="ECO:0000256" key="10">
    <source>
        <dbReference type="ARBA" id="ARBA00039697"/>
    </source>
</evidence>
<sequence length="847" mass="93626">MASPAFKRFLPRFCVAAAAGAMIGLSGCQSWLDNRYSDSLPPTSGFQPVKGLAQSVSIRRNPLGMPLIETTTFHDALFTLGYVHASDRLSQMVGLRLMAEGRLAEMAGPGVLEIDRFMRAVNLRKSADILYKNASPRLKEFFAVYARGVNAYLYRYRDKLPMDLAESGYKPAYWKPEDSVLVFTLLNFGLAVSLQEEIASLVLAQKVGADKLAWLTPVYPDEPLPFEEAEKLKGLQLGGQIPGLTALNDTAGQIAALDMLGVAASNNWAIAPQKSRTGRSILANDTHLPISMPSVWNFVQIRSPKFQTAGVSIAGVPAVVAGYNGKLAWGMTMVMGDNQDLFLEKIKREGSRLYYQANGKWVPASERMETFFIKGERPVREVIYETRHGPLLNSVLGQRKHPLQPMEIKSGYGIALQTSQFEADQSLEAFFALSRAQSVEQAHEATREIRAMGLNILYADAQHIAWQVTGRYPNRREGRGLLPSPGWDGRYDWDGYADPMLHPYDQDPAQGWLGTANHRTVQGGYGVQLSNSWYYPERAERIAELAGGSSKHDWQSMIAMQYDQTSPFPAKLKTMLQDPGMAAPLKQAINALPPAERAKAQEGLDRLLAFDGRLSPTSADAAYYGAFLHESARQIFLDELGPETSPAWRALVQTADLSYSAQADHLLGRVDSPFWDDVRTPQKEDKPAILARSLASAVSLAEGRMGADRKAWQWGKLHTYEWVTESTQLAPHMSASQRTGLNALKGYLDRGPYPAGGDHSTLNVSAYHWGQGFETWLIPAMRIVVDFGQPEPMIGVNSSGQSGNPASPHYADGIDAWLKARYMTFPFQPQNLDSVYGTKRLMLTPQK</sequence>
<evidence type="ECO:0000256" key="4">
    <source>
        <dbReference type="ARBA" id="ARBA00022729"/>
    </source>
</evidence>
<dbReference type="InterPro" id="IPR043147">
    <property type="entry name" value="Penicillin_amidase_A-knob"/>
</dbReference>
<evidence type="ECO:0000313" key="13">
    <source>
        <dbReference type="EMBL" id="MDA8482849.1"/>
    </source>
</evidence>
<comment type="similarity">
    <text evidence="2">Belongs to the peptidase S45 family.</text>
</comment>
<comment type="subunit">
    <text evidence="8">Heterodimer of an alpha subunit and a beta subunit processed from the same precursor.</text>
</comment>
<dbReference type="CDD" id="cd03747">
    <property type="entry name" value="Ntn_PGA_like"/>
    <property type="match status" value="1"/>
</dbReference>
<dbReference type="PIRSF" id="PIRSF001227">
    <property type="entry name" value="Pen_acylase"/>
    <property type="match status" value="1"/>
</dbReference>
<evidence type="ECO:0000256" key="3">
    <source>
        <dbReference type="ARBA" id="ARBA00022654"/>
    </source>
</evidence>
<reference evidence="13 14" key="1">
    <citation type="submission" date="2022-07" db="EMBL/GenBank/DDBJ databases">
        <title>Genome Analysis of Selected Gammaproteobacteria from Nigerian Food snails.</title>
        <authorList>
            <person name="Okafor A.C."/>
        </authorList>
    </citation>
    <scope>NUCLEOTIDE SEQUENCE [LARGE SCALE GENOMIC DNA]</scope>
    <source>
        <strain evidence="13 14">Awg 2</strain>
    </source>
</reference>
<proteinExistence type="inferred from homology"/>
<evidence type="ECO:0000256" key="2">
    <source>
        <dbReference type="ARBA" id="ARBA00006586"/>
    </source>
</evidence>
<evidence type="ECO:0000256" key="5">
    <source>
        <dbReference type="ARBA" id="ARBA00022764"/>
    </source>
</evidence>
<organism evidence="13 14">
    <name type="scientific">Metapseudomonas resinovorans</name>
    <name type="common">Pseudomonas resinovorans</name>
    <dbReference type="NCBI Taxonomy" id="53412"/>
    <lineage>
        <taxon>Bacteria</taxon>
        <taxon>Pseudomonadati</taxon>
        <taxon>Pseudomonadota</taxon>
        <taxon>Gammaproteobacteria</taxon>
        <taxon>Pseudomonadales</taxon>
        <taxon>Pseudomonadaceae</taxon>
        <taxon>Metapseudomonas</taxon>
    </lineage>
</organism>
<dbReference type="InterPro" id="IPR002692">
    <property type="entry name" value="S45"/>
</dbReference>
<feature type="chain" id="PRO_5045485862" description="Acyl-homoserine lactone acylase QuiP" evidence="12">
    <location>
        <begin position="17"/>
        <end position="847"/>
    </location>
</feature>
<evidence type="ECO:0000256" key="6">
    <source>
        <dbReference type="ARBA" id="ARBA00022801"/>
    </source>
</evidence>
<evidence type="ECO:0000256" key="11">
    <source>
        <dbReference type="ARBA" id="ARBA00048629"/>
    </source>
</evidence>
<keyword evidence="4 12" id="KW-0732">Signal</keyword>
<dbReference type="InterPro" id="IPR014395">
    <property type="entry name" value="Pen/GL7ACA/AHL_acylase"/>
</dbReference>
<dbReference type="Pfam" id="PF01804">
    <property type="entry name" value="Penicil_amidase"/>
    <property type="match status" value="1"/>
</dbReference>
<dbReference type="InterPro" id="IPR043146">
    <property type="entry name" value="Penicillin_amidase_N_B-knob"/>
</dbReference>
<evidence type="ECO:0000256" key="12">
    <source>
        <dbReference type="SAM" id="SignalP"/>
    </source>
</evidence>
<dbReference type="InterPro" id="IPR029055">
    <property type="entry name" value="Ntn_hydrolases_N"/>
</dbReference>
<dbReference type="EMBL" id="JANEWF010000004">
    <property type="protein sequence ID" value="MDA8482849.1"/>
    <property type="molecule type" value="Genomic_DNA"/>
</dbReference>
<dbReference type="PANTHER" id="PTHR34218:SF4">
    <property type="entry name" value="ACYL-HOMOSERINE LACTONE ACYLASE QUIP"/>
    <property type="match status" value="1"/>
</dbReference>
<keyword evidence="3" id="KW-0673">Quorum sensing</keyword>
<evidence type="ECO:0000256" key="7">
    <source>
        <dbReference type="ARBA" id="ARBA00023145"/>
    </source>
</evidence>
<dbReference type="Gene3D" id="3.60.20.10">
    <property type="entry name" value="Glutamine Phosphoribosylpyrophosphate, subunit 1, domain 1"/>
    <property type="match status" value="1"/>
</dbReference>
<comment type="caution">
    <text evidence="13">The sequence shown here is derived from an EMBL/GenBank/DDBJ whole genome shotgun (WGS) entry which is preliminary data.</text>
</comment>
<comment type="catalytic activity">
    <reaction evidence="11">
        <text>an N-acyl-L-homoserine lactone + H2O = L-homoserine lactone + a carboxylate</text>
        <dbReference type="Rhea" id="RHEA:18937"/>
        <dbReference type="ChEBI" id="CHEBI:15377"/>
        <dbReference type="ChEBI" id="CHEBI:29067"/>
        <dbReference type="ChEBI" id="CHEBI:55474"/>
        <dbReference type="ChEBI" id="CHEBI:58633"/>
        <dbReference type="EC" id="3.5.1.97"/>
    </reaction>
</comment>
<protein>
    <recommendedName>
        <fullName evidence="10">Acyl-homoserine lactone acylase QuiP</fullName>
        <ecNumber evidence="9">3.5.1.97</ecNumber>
    </recommendedName>
</protein>
<keyword evidence="6" id="KW-0378">Hydrolase</keyword>
<feature type="signal peptide" evidence="12">
    <location>
        <begin position="1"/>
        <end position="16"/>
    </location>
</feature>
<keyword evidence="5" id="KW-0574">Periplasm</keyword>
<evidence type="ECO:0000256" key="8">
    <source>
        <dbReference type="ARBA" id="ARBA00038735"/>
    </source>
</evidence>
<dbReference type="Gene3D" id="1.10.1400.10">
    <property type="match status" value="1"/>
</dbReference>
<evidence type="ECO:0000313" key="14">
    <source>
        <dbReference type="Proteomes" id="UP001211689"/>
    </source>
</evidence>
<dbReference type="Gene3D" id="2.30.120.10">
    <property type="match status" value="1"/>
</dbReference>
<accession>A0ABT4Y1Z1</accession>
<dbReference type="PROSITE" id="PS51257">
    <property type="entry name" value="PROKAR_LIPOPROTEIN"/>
    <property type="match status" value="1"/>
</dbReference>
<name>A0ABT4Y1Z1_METRE</name>
<evidence type="ECO:0000256" key="9">
    <source>
        <dbReference type="ARBA" id="ARBA00039041"/>
    </source>
</evidence>
<comment type="subcellular location">
    <subcellularLocation>
        <location evidence="1">Periplasm</location>
    </subcellularLocation>
</comment>
<dbReference type="Gene3D" id="1.10.439.10">
    <property type="entry name" value="Penicillin Amidohydrolase, domain 1"/>
    <property type="match status" value="1"/>
</dbReference>
<keyword evidence="14" id="KW-1185">Reference proteome</keyword>
<dbReference type="SUPFAM" id="SSF56235">
    <property type="entry name" value="N-terminal nucleophile aminohydrolases (Ntn hydrolases)"/>
    <property type="match status" value="1"/>
</dbReference>
<dbReference type="PANTHER" id="PTHR34218">
    <property type="entry name" value="PEPTIDASE S45 PENICILLIN AMIDASE"/>
    <property type="match status" value="1"/>
</dbReference>
<gene>
    <name evidence="13" type="ORF">NNO07_07190</name>
</gene>